<dbReference type="InterPro" id="IPR046341">
    <property type="entry name" value="SET_dom_sf"/>
</dbReference>
<dbReference type="InterPro" id="IPR050869">
    <property type="entry name" value="H3K4_H4K5_MeTrfase"/>
</dbReference>
<dbReference type="SUPFAM" id="SSF82199">
    <property type="entry name" value="SET domain"/>
    <property type="match status" value="1"/>
</dbReference>
<organism evidence="6 7">
    <name type="scientific">Necator americanus</name>
    <name type="common">Human hookworm</name>
    <dbReference type="NCBI Taxonomy" id="51031"/>
    <lineage>
        <taxon>Eukaryota</taxon>
        <taxon>Metazoa</taxon>
        <taxon>Ecdysozoa</taxon>
        <taxon>Nematoda</taxon>
        <taxon>Chromadorea</taxon>
        <taxon>Rhabditida</taxon>
        <taxon>Rhabditina</taxon>
        <taxon>Rhabditomorpha</taxon>
        <taxon>Strongyloidea</taxon>
        <taxon>Ancylostomatidae</taxon>
        <taxon>Bunostominae</taxon>
        <taxon>Necator</taxon>
    </lineage>
</organism>
<dbReference type="Gene3D" id="1.10.220.160">
    <property type="match status" value="1"/>
</dbReference>
<evidence type="ECO:0000256" key="1">
    <source>
        <dbReference type="ARBA" id="ARBA00022723"/>
    </source>
</evidence>
<evidence type="ECO:0000259" key="5">
    <source>
        <dbReference type="PROSITE" id="PS50865"/>
    </source>
</evidence>
<dbReference type="EMBL" id="JAVFWL010000001">
    <property type="protein sequence ID" value="KAK6730680.1"/>
    <property type="molecule type" value="Genomic_DNA"/>
</dbReference>
<comment type="caution">
    <text evidence="6">The sequence shown here is derived from an EMBL/GenBank/DDBJ whole genome shotgun (WGS) entry which is preliminary data.</text>
</comment>
<evidence type="ECO:0000313" key="7">
    <source>
        <dbReference type="Proteomes" id="UP001303046"/>
    </source>
</evidence>
<feature type="domain" description="MYND-type" evidence="5">
    <location>
        <begin position="42"/>
        <end position="83"/>
    </location>
</feature>
<protein>
    <recommendedName>
        <fullName evidence="5">MYND-type domain-containing protein</fullName>
    </recommendedName>
</protein>
<dbReference type="PROSITE" id="PS50865">
    <property type="entry name" value="ZF_MYND_2"/>
    <property type="match status" value="1"/>
</dbReference>
<gene>
    <name evidence="6" type="primary">Necator_chrI.g3390</name>
    <name evidence="6" type="ORF">RB195_007261</name>
</gene>
<dbReference type="Pfam" id="PF01753">
    <property type="entry name" value="zf-MYND"/>
    <property type="match status" value="1"/>
</dbReference>
<dbReference type="InterPro" id="IPR002893">
    <property type="entry name" value="Znf_MYND"/>
</dbReference>
<dbReference type="PROSITE" id="PS01360">
    <property type="entry name" value="ZF_MYND_1"/>
    <property type="match status" value="1"/>
</dbReference>
<dbReference type="Gene3D" id="2.170.270.10">
    <property type="entry name" value="SET domain"/>
    <property type="match status" value="1"/>
</dbReference>
<evidence type="ECO:0000256" key="3">
    <source>
        <dbReference type="ARBA" id="ARBA00022833"/>
    </source>
</evidence>
<dbReference type="Gene3D" id="1.25.40.10">
    <property type="entry name" value="Tetratricopeptide repeat domain"/>
    <property type="match status" value="1"/>
</dbReference>
<name>A0ABR1BZP1_NECAM</name>
<dbReference type="Gene3D" id="6.10.140.2220">
    <property type="match status" value="1"/>
</dbReference>
<keyword evidence="7" id="KW-1185">Reference proteome</keyword>
<reference evidence="6 7" key="1">
    <citation type="submission" date="2023-08" db="EMBL/GenBank/DDBJ databases">
        <title>A Necator americanus chromosomal reference genome.</title>
        <authorList>
            <person name="Ilik V."/>
            <person name="Petrzelkova K.J."/>
            <person name="Pardy F."/>
            <person name="Fuh T."/>
            <person name="Niatou-Singa F.S."/>
            <person name="Gouil Q."/>
            <person name="Baker L."/>
            <person name="Ritchie M.E."/>
            <person name="Jex A.R."/>
            <person name="Gazzola D."/>
            <person name="Li H."/>
            <person name="Toshio Fujiwara R."/>
            <person name="Zhan B."/>
            <person name="Aroian R.V."/>
            <person name="Pafco B."/>
            <person name="Schwarz E.M."/>
        </authorList>
    </citation>
    <scope>NUCLEOTIDE SEQUENCE [LARGE SCALE GENOMIC DNA]</scope>
    <source>
        <strain evidence="6 7">Aroian</strain>
        <tissue evidence="6">Whole animal</tissue>
    </source>
</reference>
<evidence type="ECO:0000256" key="2">
    <source>
        <dbReference type="ARBA" id="ARBA00022771"/>
    </source>
</evidence>
<dbReference type="Proteomes" id="UP001303046">
    <property type="component" value="Unassembled WGS sequence"/>
</dbReference>
<keyword evidence="3" id="KW-0862">Zinc</keyword>
<dbReference type="InterPro" id="IPR011990">
    <property type="entry name" value="TPR-like_helical_dom_sf"/>
</dbReference>
<accession>A0ABR1BZP1</accession>
<evidence type="ECO:0000256" key="4">
    <source>
        <dbReference type="PROSITE-ProRule" id="PRU00134"/>
    </source>
</evidence>
<evidence type="ECO:0000313" key="6">
    <source>
        <dbReference type="EMBL" id="KAK6730680.1"/>
    </source>
</evidence>
<dbReference type="PANTHER" id="PTHR12197:SF300">
    <property type="entry name" value="HISTONE-LYSINE N-METHYLTRANSFERASE SET-18"/>
    <property type="match status" value="1"/>
</dbReference>
<sequence>MSPTAKTDEGGKNDISSIHAKIVIFDHPFAYQVLNPKVDEFCSYCMRAPVKGETLGKCAACDHVRYCSKDCQRLAWKIHRPECRRLKAVFPNLPLTEVLFLSKIIDRVVFIAINGDKFGWERERKFSSLVDHKEEIKADKIRMERFEKVYEKMKIFRKEEMIEKESFFDIFCKATINSHSIHTNAGTEIGMALDLGISKYNHSCRPTCTMVFDGFRVCLRPLVPGVDASDTTKAFISYIDVGRSKYVRRKDLKARWYFDCECTRCVDPTDDMLTAIKCSTPGCSEPLITSETAEPCYIACPKCRGMTDDNVVKEAQELMKSLPASFDPNCPPETLLIGPFECPKPPDLQLRELIAKAERLLHPNNVYVNRLRTALYHVTGSLETKMGMMHKQIYDNYKLCFPKADRHIGYQLLHIVKDLIEKGDREEAVSYAYEAMNIFEVCFGLDHPYYLQILALWTYLDTNANKTDAELISLTHFSDNRPVDIAKLLEKANMLPSPAEVKEKKR</sequence>
<dbReference type="SUPFAM" id="SSF144232">
    <property type="entry name" value="HIT/MYND zinc finger-like"/>
    <property type="match status" value="1"/>
</dbReference>
<proteinExistence type="predicted"/>
<dbReference type="PANTHER" id="PTHR12197">
    <property type="entry name" value="HISTONE-LYSINE N-METHYLTRANSFERASE SMYD"/>
    <property type="match status" value="1"/>
</dbReference>
<keyword evidence="2 4" id="KW-0863">Zinc-finger</keyword>
<keyword evidence="1" id="KW-0479">Metal-binding</keyword>